<keyword evidence="5 7" id="KW-0131">Cell cycle</keyword>
<feature type="binding site" evidence="7">
    <location>
        <position position="181"/>
    </location>
    <ligand>
        <name>UDP-N-acetyl-alpha-D-muramoyl-L-alanyl-D-glutamate</name>
        <dbReference type="ChEBI" id="CHEBI:83900"/>
    </ligand>
</feature>
<reference evidence="12 13" key="1">
    <citation type="submission" date="2020-08" db="EMBL/GenBank/DDBJ databases">
        <title>Croceimicrobium hydrocarbonivorans gen. nov., sp. nov., a novel marine bacterium isolated from a bacterial consortium that degrades polyethylene terephthalate.</title>
        <authorList>
            <person name="Liu R."/>
        </authorList>
    </citation>
    <scope>NUCLEOTIDE SEQUENCE [LARGE SCALE GENOMIC DNA]</scope>
    <source>
        <strain evidence="12 13">A20-9</strain>
    </source>
</reference>
<dbReference type="KEGG" id="chyd:H4K34_05880"/>
<dbReference type="InterPro" id="IPR005761">
    <property type="entry name" value="UDP-N-AcMur-Glu-dNH2Pim_ligase"/>
</dbReference>
<feature type="binding site" evidence="7">
    <location>
        <begin position="402"/>
        <end position="405"/>
    </location>
    <ligand>
        <name>meso-2,6-diaminopimelate</name>
        <dbReference type="ChEBI" id="CHEBI:57791"/>
    </ligand>
</feature>
<evidence type="ECO:0000256" key="3">
    <source>
        <dbReference type="ARBA" id="ARBA00022960"/>
    </source>
</evidence>
<comment type="catalytic activity">
    <reaction evidence="7">
        <text>UDP-N-acetyl-alpha-D-muramoyl-L-alanyl-D-glutamate + meso-2,6-diaminopimelate + ATP = UDP-N-acetyl-alpha-D-muramoyl-L-alanyl-gamma-D-glutamyl-meso-2,6-diaminopimelate + ADP + phosphate + H(+)</text>
        <dbReference type="Rhea" id="RHEA:23676"/>
        <dbReference type="ChEBI" id="CHEBI:15378"/>
        <dbReference type="ChEBI" id="CHEBI:30616"/>
        <dbReference type="ChEBI" id="CHEBI:43474"/>
        <dbReference type="ChEBI" id="CHEBI:57791"/>
        <dbReference type="ChEBI" id="CHEBI:83900"/>
        <dbReference type="ChEBI" id="CHEBI:83905"/>
        <dbReference type="ChEBI" id="CHEBI:456216"/>
        <dbReference type="EC" id="6.3.2.13"/>
    </reaction>
</comment>
<comment type="cofactor">
    <cofactor evidence="7">
        <name>Mg(2+)</name>
        <dbReference type="ChEBI" id="CHEBI:18420"/>
    </cofactor>
</comment>
<dbReference type="Proteomes" id="UP000516305">
    <property type="component" value="Chromosome"/>
</dbReference>
<dbReference type="GO" id="GO:0000287">
    <property type="term" value="F:magnesium ion binding"/>
    <property type="evidence" value="ECO:0007669"/>
    <property type="project" value="UniProtKB-UniRule"/>
</dbReference>
<comment type="function">
    <text evidence="7">Catalyzes the addition of meso-diaminopimelic acid to the nucleotide precursor UDP-N-acetylmuramoyl-L-alanyl-D-glutamate (UMAG) in the biosynthesis of bacterial cell-wall peptidoglycan.</text>
</comment>
<dbReference type="InterPro" id="IPR036565">
    <property type="entry name" value="Mur-like_cat_sf"/>
</dbReference>
<feature type="binding site" evidence="7">
    <location>
        <begin position="154"/>
        <end position="155"/>
    </location>
    <ligand>
        <name>UDP-N-acetyl-alpha-D-muramoyl-L-alanyl-D-glutamate</name>
        <dbReference type="ChEBI" id="CHEBI:83900"/>
    </ligand>
</feature>
<evidence type="ECO:0000256" key="2">
    <source>
        <dbReference type="ARBA" id="ARBA00022618"/>
    </source>
</evidence>
<keyword evidence="7" id="KW-0460">Magnesium</keyword>
<name>A0A7H0VI21_9FLAO</name>
<keyword evidence="4 7" id="KW-0573">Peptidoglycan synthesis</keyword>
<evidence type="ECO:0000313" key="13">
    <source>
        <dbReference type="Proteomes" id="UP000516305"/>
    </source>
</evidence>
<dbReference type="GO" id="GO:0008765">
    <property type="term" value="F:UDP-N-acetylmuramoylalanyl-D-glutamate-2,6-diaminopimelate ligase activity"/>
    <property type="evidence" value="ECO:0007669"/>
    <property type="project" value="UniProtKB-UniRule"/>
</dbReference>
<gene>
    <name evidence="7" type="primary">murE</name>
    <name evidence="12" type="ORF">H4K34_05880</name>
</gene>
<protein>
    <recommendedName>
        <fullName evidence="7">UDP-N-acetylmuramoyl-L-alanyl-D-glutamate--2,6-diaminopimelate ligase</fullName>
        <ecNumber evidence="7">6.3.2.13</ecNumber>
    </recommendedName>
    <alternativeName>
        <fullName evidence="7">Meso-A2pm-adding enzyme</fullName>
    </alternativeName>
    <alternativeName>
        <fullName evidence="7">Meso-diaminopimelate-adding enzyme</fullName>
    </alternativeName>
    <alternativeName>
        <fullName evidence="7">UDP-MurNAc-L-Ala-D-Glu:meso-diaminopimelate ligase</fullName>
    </alternativeName>
    <alternativeName>
        <fullName evidence="7">UDP-MurNAc-tripeptide synthetase</fullName>
    </alternativeName>
    <alternativeName>
        <fullName evidence="7">UDP-N-acetylmuramyl-tripeptide synthetase</fullName>
    </alternativeName>
</protein>
<keyword evidence="7" id="KW-0547">Nucleotide-binding</keyword>
<dbReference type="AlphaFoldDB" id="A0A7H0VI21"/>
<dbReference type="Pfam" id="PF01225">
    <property type="entry name" value="Mur_ligase"/>
    <property type="match status" value="1"/>
</dbReference>
<dbReference type="Gene3D" id="3.40.1190.10">
    <property type="entry name" value="Mur-like, catalytic domain"/>
    <property type="match status" value="1"/>
</dbReference>
<comment type="caution">
    <text evidence="7">Lacks conserved residue(s) required for the propagation of feature annotation.</text>
</comment>
<keyword evidence="7 12" id="KW-0436">Ligase</keyword>
<comment type="similarity">
    <text evidence="1 7">Belongs to the MurCDEF family. MurE subfamily.</text>
</comment>
<evidence type="ECO:0000259" key="9">
    <source>
        <dbReference type="Pfam" id="PF01225"/>
    </source>
</evidence>
<feature type="modified residue" description="N6-carboxylysine" evidence="7">
    <location>
        <position position="221"/>
    </location>
</feature>
<evidence type="ECO:0000259" key="11">
    <source>
        <dbReference type="Pfam" id="PF08245"/>
    </source>
</evidence>
<dbReference type="GO" id="GO:0009252">
    <property type="term" value="P:peptidoglycan biosynthetic process"/>
    <property type="evidence" value="ECO:0007669"/>
    <property type="project" value="UniProtKB-UniRule"/>
</dbReference>
<evidence type="ECO:0000256" key="8">
    <source>
        <dbReference type="RuleBase" id="RU004135"/>
    </source>
</evidence>
<dbReference type="PANTHER" id="PTHR23135">
    <property type="entry name" value="MUR LIGASE FAMILY MEMBER"/>
    <property type="match status" value="1"/>
</dbReference>
<dbReference type="EC" id="6.3.2.13" evidence="7"/>
<evidence type="ECO:0000256" key="1">
    <source>
        <dbReference type="ARBA" id="ARBA00005898"/>
    </source>
</evidence>
<dbReference type="RefSeq" id="WP_210759896.1">
    <property type="nucleotide sequence ID" value="NZ_CP060139.1"/>
</dbReference>
<keyword evidence="13" id="KW-1185">Reference proteome</keyword>
<evidence type="ECO:0000256" key="5">
    <source>
        <dbReference type="ARBA" id="ARBA00023306"/>
    </source>
</evidence>
<organism evidence="12 13">
    <name type="scientific">Croceimicrobium hydrocarbonivorans</name>
    <dbReference type="NCBI Taxonomy" id="2761580"/>
    <lineage>
        <taxon>Bacteria</taxon>
        <taxon>Pseudomonadati</taxon>
        <taxon>Bacteroidota</taxon>
        <taxon>Flavobacteriia</taxon>
        <taxon>Flavobacteriales</taxon>
        <taxon>Owenweeksiaceae</taxon>
        <taxon>Croceimicrobium</taxon>
    </lineage>
</organism>
<dbReference type="GO" id="GO:0005737">
    <property type="term" value="C:cytoplasm"/>
    <property type="evidence" value="ECO:0007669"/>
    <property type="project" value="UniProtKB-SubCell"/>
</dbReference>
<keyword evidence="7" id="KW-0067">ATP-binding</keyword>
<feature type="binding site" evidence="7">
    <location>
        <position position="378"/>
    </location>
    <ligand>
        <name>meso-2,6-diaminopimelate</name>
        <dbReference type="ChEBI" id="CHEBI:57791"/>
    </ligand>
</feature>
<feature type="binding site" evidence="7">
    <location>
        <begin position="112"/>
        <end position="118"/>
    </location>
    <ligand>
        <name>ATP</name>
        <dbReference type="ChEBI" id="CHEBI:30616"/>
    </ligand>
</feature>
<dbReference type="NCBIfam" id="TIGR01085">
    <property type="entry name" value="murE"/>
    <property type="match status" value="1"/>
</dbReference>
<dbReference type="Gene3D" id="3.40.1390.10">
    <property type="entry name" value="MurE/MurF, N-terminal domain"/>
    <property type="match status" value="1"/>
</dbReference>
<dbReference type="EMBL" id="CP060139">
    <property type="protein sequence ID" value="QNR25369.1"/>
    <property type="molecule type" value="Genomic_DNA"/>
</dbReference>
<dbReference type="InterPro" id="IPR036615">
    <property type="entry name" value="Mur_ligase_C_dom_sf"/>
</dbReference>
<feature type="binding site" evidence="7">
    <location>
        <position position="459"/>
    </location>
    <ligand>
        <name>meso-2,6-diaminopimelate</name>
        <dbReference type="ChEBI" id="CHEBI:57791"/>
    </ligand>
</feature>
<dbReference type="SUPFAM" id="SSF53244">
    <property type="entry name" value="MurD-like peptide ligases, peptide-binding domain"/>
    <property type="match status" value="1"/>
</dbReference>
<dbReference type="HAMAP" id="MF_00208">
    <property type="entry name" value="MurE"/>
    <property type="match status" value="1"/>
</dbReference>
<accession>A0A7H0VI21</accession>
<dbReference type="GO" id="GO:0005524">
    <property type="term" value="F:ATP binding"/>
    <property type="evidence" value="ECO:0007669"/>
    <property type="project" value="UniProtKB-UniRule"/>
</dbReference>
<dbReference type="PANTHER" id="PTHR23135:SF4">
    <property type="entry name" value="UDP-N-ACETYLMURAMOYL-L-ALANYL-D-GLUTAMATE--2,6-DIAMINOPIMELATE LIGASE MURE HOMOLOG, CHLOROPLASTIC"/>
    <property type="match status" value="1"/>
</dbReference>
<dbReference type="Gene3D" id="3.90.190.20">
    <property type="entry name" value="Mur ligase, C-terminal domain"/>
    <property type="match status" value="1"/>
</dbReference>
<comment type="subcellular location">
    <subcellularLocation>
        <location evidence="7 8">Cytoplasm</location>
    </subcellularLocation>
</comment>
<keyword evidence="7" id="KW-0963">Cytoplasm</keyword>
<evidence type="ECO:0000259" key="10">
    <source>
        <dbReference type="Pfam" id="PF02875"/>
    </source>
</evidence>
<feature type="domain" description="Mur ligase C-terminal" evidence="10">
    <location>
        <begin position="328"/>
        <end position="457"/>
    </location>
</feature>
<proteinExistence type="inferred from homology"/>
<feature type="domain" description="Mur ligase N-terminal catalytic" evidence="9">
    <location>
        <begin position="26"/>
        <end position="98"/>
    </location>
</feature>
<keyword evidence="6 7" id="KW-0961">Cell wall biogenesis/degradation</keyword>
<feature type="binding site" evidence="7">
    <location>
        <position position="189"/>
    </location>
    <ligand>
        <name>UDP-N-acetyl-alpha-D-muramoyl-L-alanyl-D-glutamate</name>
        <dbReference type="ChEBI" id="CHEBI:83900"/>
    </ligand>
</feature>
<feature type="binding site" evidence="7">
    <location>
        <position position="187"/>
    </location>
    <ligand>
        <name>UDP-N-acetyl-alpha-D-muramoyl-L-alanyl-D-glutamate</name>
        <dbReference type="ChEBI" id="CHEBI:83900"/>
    </ligand>
</feature>
<dbReference type="InterPro" id="IPR035911">
    <property type="entry name" value="MurE/MurF_N"/>
</dbReference>
<dbReference type="Pfam" id="PF08245">
    <property type="entry name" value="Mur_ligase_M"/>
    <property type="match status" value="1"/>
</dbReference>
<evidence type="ECO:0000313" key="12">
    <source>
        <dbReference type="EMBL" id="QNR25369.1"/>
    </source>
</evidence>
<sequence length="487" mass="53971">MKLLKDLLYGVPLTERSGSTQVAVSKVCFDSREVSKGALFVAVRGTQVDGHQFIEKALELGAAAIVAEEIPEEPKENVCFIGVKDSSLALALIAANFYDQPSEKLQLVGVTGTNGKTTTATLLYNLFSLLGSKSGLLSTVKVCVGKEEFPATHTTPDPVQINRYLDQMVKAGCKYCFMEASSHGIVQNRTAGLHFAGAVFTNISHDHLDYHGNFENYIKAKKKLFDDLPKQAFMLTNADDRHGETMTLHTKAKVYRYALKNDADYKGRILEHQLNGMLLRLGQQEVWTKLIGDFNAYNLLAIYSVALCLEKDPLQVATAISSLKSVAGRFQYLQKQELTTIVDYAHTPDALENVLKTIASIRSNNEKVITVVGCGGNRDAAKRPLMARIASEMSDQVILTSDNPRFEDPEAIIKEMEKGIEMHLSHKVLKITDRKQAIRTAIQLGQSKDLILIAGKGHETYQEIKGERFPFDDLAIARETLDQKYPD</sequence>
<dbReference type="SUPFAM" id="SSF63418">
    <property type="entry name" value="MurE/MurF N-terminal domain"/>
    <property type="match status" value="1"/>
</dbReference>
<feature type="binding site" evidence="7">
    <location>
        <position position="31"/>
    </location>
    <ligand>
        <name>UDP-N-acetyl-alpha-D-muramoyl-L-alanyl-D-glutamate</name>
        <dbReference type="ChEBI" id="CHEBI:83900"/>
    </ligand>
</feature>
<dbReference type="SUPFAM" id="SSF53623">
    <property type="entry name" value="MurD-like peptide ligases, catalytic domain"/>
    <property type="match status" value="1"/>
</dbReference>
<feature type="short sequence motif" description="Meso-diaminopimelate recognition motif" evidence="7">
    <location>
        <begin position="402"/>
        <end position="405"/>
    </location>
</feature>
<dbReference type="InterPro" id="IPR013221">
    <property type="entry name" value="Mur_ligase_cen"/>
</dbReference>
<comment type="pathway">
    <text evidence="7 8">Cell wall biogenesis; peptidoglycan biosynthesis.</text>
</comment>
<dbReference type="GO" id="GO:0051301">
    <property type="term" value="P:cell division"/>
    <property type="evidence" value="ECO:0007669"/>
    <property type="project" value="UniProtKB-KW"/>
</dbReference>
<dbReference type="InterPro" id="IPR004101">
    <property type="entry name" value="Mur_ligase_C"/>
</dbReference>
<comment type="PTM">
    <text evidence="7">Carboxylation is probably crucial for Mg(2+) binding and, consequently, for the gamma-phosphate positioning of ATP.</text>
</comment>
<evidence type="ECO:0000256" key="6">
    <source>
        <dbReference type="ARBA" id="ARBA00023316"/>
    </source>
</evidence>
<feature type="binding site" evidence="7">
    <location>
        <position position="455"/>
    </location>
    <ligand>
        <name>meso-2,6-diaminopimelate</name>
        <dbReference type="ChEBI" id="CHEBI:57791"/>
    </ligand>
</feature>
<dbReference type="InterPro" id="IPR000713">
    <property type="entry name" value="Mur_ligase_N"/>
</dbReference>
<dbReference type="UniPathway" id="UPA00219"/>
<dbReference type="NCBIfam" id="NF001126">
    <property type="entry name" value="PRK00139.1-4"/>
    <property type="match status" value="1"/>
</dbReference>
<feature type="domain" description="Mur ligase central" evidence="11">
    <location>
        <begin position="110"/>
        <end position="302"/>
    </location>
</feature>
<keyword evidence="2 7" id="KW-0132">Cell division</keyword>
<keyword evidence="3 7" id="KW-0133">Cell shape</keyword>
<evidence type="ECO:0000256" key="7">
    <source>
        <dbReference type="HAMAP-Rule" id="MF_00208"/>
    </source>
</evidence>
<dbReference type="GO" id="GO:0071555">
    <property type="term" value="P:cell wall organization"/>
    <property type="evidence" value="ECO:0007669"/>
    <property type="project" value="UniProtKB-KW"/>
</dbReference>
<evidence type="ECO:0000256" key="4">
    <source>
        <dbReference type="ARBA" id="ARBA00022984"/>
    </source>
</evidence>
<dbReference type="GO" id="GO:0008360">
    <property type="term" value="P:regulation of cell shape"/>
    <property type="evidence" value="ECO:0007669"/>
    <property type="project" value="UniProtKB-KW"/>
</dbReference>
<dbReference type="Pfam" id="PF02875">
    <property type="entry name" value="Mur_ligase_C"/>
    <property type="match status" value="1"/>
</dbReference>